<dbReference type="Pfam" id="PF01568">
    <property type="entry name" value="Molydop_binding"/>
    <property type="match status" value="1"/>
</dbReference>
<keyword evidence="2" id="KW-0500">Molybdenum</keyword>
<dbReference type="PROSITE" id="PS00932">
    <property type="entry name" value="MOLYBDOPTERIN_PROK_3"/>
    <property type="match status" value="1"/>
</dbReference>
<sequence>MRTAQDTQCGWSRTNGTAMPNPVSYRCCPPIRRIVCTASLTTASFVNSMRWRGANRFTLHPQDAQTRGIADGDTVRVWNHRGQILAGAVVTEGIRPGVICIHEGAWPDLEVSAGGICKNGAVNVLTKDLPSSRLGNGCAGNTALAWIEKYTGPSLTLTAFNPPASP</sequence>
<dbReference type="Proteomes" id="UP000270272">
    <property type="component" value="Chromosome"/>
</dbReference>
<dbReference type="SUPFAM" id="SSF50692">
    <property type="entry name" value="ADC-like"/>
    <property type="match status" value="1"/>
</dbReference>
<reference evidence="6 7" key="1">
    <citation type="submission" date="2018-12" db="EMBL/GenBank/DDBJ databases">
        <authorList>
            <consortium name="Pathogen Informatics"/>
        </authorList>
    </citation>
    <scope>NUCLEOTIDE SEQUENCE [LARGE SCALE GENOMIC DNA]</scope>
    <source>
        <strain evidence="6 7">NCTC11075</strain>
    </source>
</reference>
<dbReference type="GO" id="GO:0009055">
    <property type="term" value="F:electron transfer activity"/>
    <property type="evidence" value="ECO:0007669"/>
    <property type="project" value="TreeGrafter"/>
</dbReference>
<dbReference type="EC" id="1.7.2.3" evidence="6"/>
<dbReference type="EMBL" id="LR134204">
    <property type="protein sequence ID" value="VEB90997.1"/>
    <property type="molecule type" value="Genomic_DNA"/>
</dbReference>
<evidence type="ECO:0000256" key="3">
    <source>
        <dbReference type="ARBA" id="ARBA00022723"/>
    </source>
</evidence>
<organism evidence="6 7">
    <name type="scientific">Citrobacter koseri</name>
    <name type="common">Citrobacter diversus</name>
    <dbReference type="NCBI Taxonomy" id="545"/>
    <lineage>
        <taxon>Bacteria</taxon>
        <taxon>Pseudomonadati</taxon>
        <taxon>Pseudomonadota</taxon>
        <taxon>Gammaproteobacteria</taxon>
        <taxon>Enterobacterales</taxon>
        <taxon>Enterobacteriaceae</taxon>
        <taxon>Citrobacter</taxon>
    </lineage>
</organism>
<dbReference type="PANTHER" id="PTHR43742">
    <property type="entry name" value="TRIMETHYLAMINE-N-OXIDE REDUCTASE"/>
    <property type="match status" value="1"/>
</dbReference>
<dbReference type="GO" id="GO:0050626">
    <property type="term" value="F:trimethylamine-N-oxide reductase (cytochrome c) activity"/>
    <property type="evidence" value="ECO:0007669"/>
    <property type="project" value="UniProtKB-EC"/>
</dbReference>
<keyword evidence="3" id="KW-0479">Metal-binding</keyword>
<evidence type="ECO:0000256" key="2">
    <source>
        <dbReference type="ARBA" id="ARBA00022505"/>
    </source>
</evidence>
<feature type="domain" description="Molybdopterin dinucleotide-binding" evidence="5">
    <location>
        <begin position="51"/>
        <end position="132"/>
    </location>
</feature>
<dbReference type="GO" id="GO:0009061">
    <property type="term" value="P:anaerobic respiration"/>
    <property type="evidence" value="ECO:0007669"/>
    <property type="project" value="TreeGrafter"/>
</dbReference>
<dbReference type="InterPro" id="IPR006657">
    <property type="entry name" value="MoPterin_dinucl-bd_dom"/>
</dbReference>
<dbReference type="GO" id="GO:0030288">
    <property type="term" value="C:outer membrane-bounded periplasmic space"/>
    <property type="evidence" value="ECO:0007669"/>
    <property type="project" value="TreeGrafter"/>
</dbReference>
<evidence type="ECO:0000313" key="7">
    <source>
        <dbReference type="Proteomes" id="UP000270272"/>
    </source>
</evidence>
<dbReference type="InterPro" id="IPR009010">
    <property type="entry name" value="Asp_de-COase-like_dom_sf"/>
</dbReference>
<evidence type="ECO:0000259" key="5">
    <source>
        <dbReference type="Pfam" id="PF01568"/>
    </source>
</evidence>
<name>A0A447UMI4_CITKO</name>
<protein>
    <submittedName>
        <fullName evidence="6">Biotin sulfoxide reductase</fullName>
        <ecNumber evidence="6">1.-.-.-</ecNumber>
        <ecNumber evidence="6">1.7.2.3</ecNumber>
    </submittedName>
</protein>
<dbReference type="PANTHER" id="PTHR43742:SF5">
    <property type="entry name" value="BIOTIN SULFOXIDE REDUCTASE"/>
    <property type="match status" value="1"/>
</dbReference>
<proteinExistence type="predicted"/>
<dbReference type="InterPro" id="IPR050612">
    <property type="entry name" value="Prok_Mopterin_Oxidored"/>
</dbReference>
<accession>A0A447UMI4</accession>
<dbReference type="InterPro" id="IPR006655">
    <property type="entry name" value="Mopterin_OxRdtase_prok_CS"/>
</dbReference>
<dbReference type="GO" id="GO:0030151">
    <property type="term" value="F:molybdenum ion binding"/>
    <property type="evidence" value="ECO:0007669"/>
    <property type="project" value="TreeGrafter"/>
</dbReference>
<dbReference type="AlphaFoldDB" id="A0A447UMI4"/>
<keyword evidence="4 6" id="KW-0560">Oxidoreductase</keyword>
<evidence type="ECO:0000256" key="1">
    <source>
        <dbReference type="ARBA" id="ARBA00001942"/>
    </source>
</evidence>
<dbReference type="Gene3D" id="2.40.40.20">
    <property type="match status" value="1"/>
</dbReference>
<comment type="cofactor">
    <cofactor evidence="1">
        <name>Mo-bis(molybdopterin guanine dinucleotide)</name>
        <dbReference type="ChEBI" id="CHEBI:60539"/>
    </cofactor>
</comment>
<evidence type="ECO:0000256" key="4">
    <source>
        <dbReference type="ARBA" id="ARBA00023002"/>
    </source>
</evidence>
<evidence type="ECO:0000313" key="6">
    <source>
        <dbReference type="EMBL" id="VEB90997.1"/>
    </source>
</evidence>
<gene>
    <name evidence="6" type="primary">bisC_1</name>
    <name evidence="6" type="ORF">NCTC11075_02724</name>
</gene>
<dbReference type="EC" id="1.-.-.-" evidence="6"/>
<dbReference type="GO" id="GO:0043546">
    <property type="term" value="F:molybdopterin cofactor binding"/>
    <property type="evidence" value="ECO:0007669"/>
    <property type="project" value="InterPro"/>
</dbReference>